<comment type="caution">
    <text evidence="5">The sequence shown here is derived from an EMBL/GenBank/DDBJ whole genome shotgun (WGS) entry which is preliminary data.</text>
</comment>
<comment type="pathway">
    <text evidence="1">Protein modification; protein ubiquitination.</text>
</comment>
<evidence type="ECO:0000259" key="4">
    <source>
        <dbReference type="PROSITE" id="PS51087"/>
    </source>
</evidence>
<feature type="domain" description="ApaG" evidence="4">
    <location>
        <begin position="299"/>
        <end position="440"/>
    </location>
</feature>
<dbReference type="SUPFAM" id="SSF160631">
    <property type="entry name" value="SMI1/KNR4-like"/>
    <property type="match status" value="1"/>
</dbReference>
<dbReference type="InterPro" id="IPR037883">
    <property type="entry name" value="Knr4/Smi1-like_sf"/>
</dbReference>
<dbReference type="SUPFAM" id="SSF81383">
    <property type="entry name" value="F-box domain"/>
    <property type="match status" value="1"/>
</dbReference>
<dbReference type="InterPro" id="IPR007474">
    <property type="entry name" value="ApaG_domain"/>
</dbReference>
<dbReference type="AlphaFoldDB" id="A0A199V4G7"/>
<evidence type="ECO:0000313" key="5">
    <source>
        <dbReference type="EMBL" id="OAY71750.1"/>
    </source>
</evidence>
<gene>
    <name evidence="5" type="ORF">ACMD2_00742</name>
</gene>
<dbReference type="PANTHER" id="PTHR47463">
    <property type="entry name" value="F-BOX PROTEIN SKIP16"/>
    <property type="match status" value="1"/>
</dbReference>
<dbReference type="Proteomes" id="UP000092600">
    <property type="component" value="Unassembled WGS sequence"/>
</dbReference>
<name>A0A199V4G7_ANACO</name>
<dbReference type="InterPro" id="IPR001810">
    <property type="entry name" value="F-box_dom"/>
</dbReference>
<protein>
    <submittedName>
        <fullName evidence="5">F-box protein SKIP16</fullName>
    </submittedName>
</protein>
<dbReference type="Pfam" id="PF04379">
    <property type="entry name" value="DUF525"/>
    <property type="match status" value="1"/>
</dbReference>
<dbReference type="Pfam" id="PF12937">
    <property type="entry name" value="F-box-like"/>
    <property type="match status" value="1"/>
</dbReference>
<reference evidence="5 6" key="1">
    <citation type="journal article" date="2016" name="DNA Res.">
        <title>The draft genome of MD-2 pineapple using hybrid error correction of long reads.</title>
        <authorList>
            <person name="Redwan R.M."/>
            <person name="Saidin A."/>
            <person name="Kumar S.V."/>
        </authorList>
    </citation>
    <scope>NUCLEOTIDE SEQUENCE [LARGE SCALE GENOMIC DNA]</scope>
    <source>
        <strain evidence="6">cv. MD2</strain>
        <tissue evidence="5">Leaf</tissue>
    </source>
</reference>
<dbReference type="PROSITE" id="PS50181">
    <property type="entry name" value="FBOX"/>
    <property type="match status" value="1"/>
</dbReference>
<dbReference type="Gene3D" id="1.20.1280.50">
    <property type="match status" value="1"/>
</dbReference>
<dbReference type="EMBL" id="LSRQ01003333">
    <property type="protein sequence ID" value="OAY71750.1"/>
    <property type="molecule type" value="Genomic_DNA"/>
</dbReference>
<organism evidence="5 6">
    <name type="scientific">Ananas comosus</name>
    <name type="common">Pineapple</name>
    <name type="synonym">Ananas ananas</name>
    <dbReference type="NCBI Taxonomy" id="4615"/>
    <lineage>
        <taxon>Eukaryota</taxon>
        <taxon>Viridiplantae</taxon>
        <taxon>Streptophyta</taxon>
        <taxon>Embryophyta</taxon>
        <taxon>Tracheophyta</taxon>
        <taxon>Spermatophyta</taxon>
        <taxon>Magnoliopsida</taxon>
        <taxon>Liliopsida</taxon>
        <taxon>Poales</taxon>
        <taxon>Bromeliaceae</taxon>
        <taxon>Bromelioideae</taxon>
        <taxon>Ananas</taxon>
    </lineage>
</organism>
<keyword evidence="2" id="KW-0833">Ubl conjugation pathway</keyword>
<dbReference type="InterPro" id="IPR036047">
    <property type="entry name" value="F-box-like_dom_sf"/>
</dbReference>
<dbReference type="InterPro" id="IPR036767">
    <property type="entry name" value="ApaG_sf"/>
</dbReference>
<evidence type="ECO:0000313" key="6">
    <source>
        <dbReference type="Proteomes" id="UP000092600"/>
    </source>
</evidence>
<proteinExistence type="predicted"/>
<feature type="domain" description="F-box" evidence="3">
    <location>
        <begin position="2"/>
        <end position="48"/>
    </location>
</feature>
<dbReference type="STRING" id="4615.A0A199V4G7"/>
<evidence type="ECO:0000259" key="3">
    <source>
        <dbReference type="PROSITE" id="PS50181"/>
    </source>
</evidence>
<accession>A0A199V4G7</accession>
<dbReference type="PROSITE" id="PS51087">
    <property type="entry name" value="APAG"/>
    <property type="match status" value="1"/>
</dbReference>
<dbReference type="PANTHER" id="PTHR47463:SF2">
    <property type="entry name" value="F-BOX PROTEIN SKIP16"/>
    <property type="match status" value="1"/>
</dbReference>
<dbReference type="SUPFAM" id="SSF110069">
    <property type="entry name" value="ApaG-like"/>
    <property type="match status" value="1"/>
</dbReference>
<dbReference type="Gene3D" id="2.60.40.1470">
    <property type="entry name" value="ApaG domain"/>
    <property type="match status" value="1"/>
</dbReference>
<evidence type="ECO:0000256" key="2">
    <source>
        <dbReference type="ARBA" id="ARBA00022786"/>
    </source>
</evidence>
<evidence type="ECO:0000256" key="1">
    <source>
        <dbReference type="ARBA" id="ARBA00004906"/>
    </source>
</evidence>
<sequence>MATELERLEGLILETILSKLDAVNVAAVAGVSTRLHAAASDDALWRRFCARDFDLLDPLDPHGGPCPSFKATYKAWFKSFGMYPLPLVRRAKQCWCSLRSWLAENFPEANSTLNKGASEAEIKFAEEELGFKFPLPTKVLYRFCNGQRTMTGNSSEKRRLASLGIIGGYEFYDHIVNMHLLPLERIVSITKLLTKELDFLARRRLILVGASLYFQKFVLLDCDSGQLFVGTKKLMFNGDMMPCVPKSLVRLADDTPQDGLLLWLEEHCRRLQSGMIRTRVSRKLRSISLYPEAPPSCSLAVTNGVQVRASAVFVPEASDPEGKSDNYYYTYSIRLSLLPEGCMLDGTYFSCCQLHSRHWIIRSRDNIVANVQGEGVIGKYPLLQPNGEEFVYESCTPLPEAPGSVEGSFTFVPGRLSKPEGSFFDVKVAPFVLEKPEYIF</sequence>